<dbReference type="EMBL" id="JXXK01000008">
    <property type="protein sequence ID" value="KJF40233.1"/>
    <property type="molecule type" value="Genomic_DNA"/>
</dbReference>
<dbReference type="AlphaFoldDB" id="A0A0D8J375"/>
<keyword evidence="2" id="KW-1185">Reference proteome</keyword>
<proteinExistence type="predicted"/>
<dbReference type="GeneID" id="42856454"/>
<dbReference type="RefSeq" id="WP_050005085.1">
    <property type="nucleotide sequence ID" value="NZ_JXXK01000008.1"/>
</dbReference>
<evidence type="ECO:0000313" key="1">
    <source>
        <dbReference type="EMBL" id="KJF40233.1"/>
    </source>
</evidence>
<comment type="caution">
    <text evidence="1">The sequence shown here is derived from an EMBL/GenBank/DDBJ whole genome shotgun (WGS) entry which is preliminary data.</text>
</comment>
<gene>
    <name evidence="1" type="ORF">TQ39_07490</name>
</gene>
<accession>A0A0D8J375</accession>
<protein>
    <submittedName>
        <fullName evidence="1">Uncharacterized protein</fullName>
    </submittedName>
</protein>
<organism evidence="1 2">
    <name type="scientific">Ruthenibacterium lactatiformans</name>
    <dbReference type="NCBI Taxonomy" id="1550024"/>
    <lineage>
        <taxon>Bacteria</taxon>
        <taxon>Bacillati</taxon>
        <taxon>Bacillota</taxon>
        <taxon>Clostridia</taxon>
        <taxon>Eubacteriales</taxon>
        <taxon>Oscillospiraceae</taxon>
        <taxon>Ruthenibacterium</taxon>
    </lineage>
</organism>
<reference evidence="1" key="1">
    <citation type="submission" date="2015-02" db="EMBL/GenBank/DDBJ databases">
        <title>A novel member of the family Ruminococcaceae isolated from human feces.</title>
        <authorList>
            <person name="Shkoporov A.N."/>
            <person name="Chaplin A.V."/>
            <person name="Motuzova O.V."/>
            <person name="Kafarskaia L.I."/>
            <person name="Khokhlova E.V."/>
            <person name="Efimov B.A."/>
        </authorList>
    </citation>
    <scope>NUCLEOTIDE SEQUENCE [LARGE SCALE GENOMIC DNA]</scope>
    <source>
        <strain evidence="1">585-1</strain>
    </source>
</reference>
<dbReference type="Proteomes" id="UP000032483">
    <property type="component" value="Unassembled WGS sequence"/>
</dbReference>
<sequence>MADMKAIATLAYDLYYGKVAKDFTNGKDPEKQLREALIEANGGSSKITARSLRDHGRELFAMIEVAVEPILREGFEGDEFFNDFVEYVNTAEGDQNLFTAEDNTTFIVSDMSKGIQTPRRQRIGEKTEVTVPTSVKGIRIYEEATRLLAGRSDWNTFVQKLMKAVKDNRYEMIYTAFSGLSASTPGLDTTYVVSGTYEEEKLLELVAHVEAATGMTARIIGTKPALRKVTSAVMSDAAKDSYYNVGHFGRVAGVDMVAVVNHHKVGSTEFIIPDNKLYVVAANDKFIKFVTTGESYIGTKDMTENADMSQEYVYLEDTGCAVMMGAKMGIYTISG</sequence>
<name>A0A0D8J375_9FIRM</name>
<evidence type="ECO:0000313" key="2">
    <source>
        <dbReference type="Proteomes" id="UP000032483"/>
    </source>
</evidence>